<keyword evidence="2" id="KW-1185">Reference proteome</keyword>
<sequence>MNLLCAKPLQGETIRVTRLDECGNPEFGDCAFGVSDGYVSVTLTPNTEEGERFLQRNANGRAIVNQRSAPSLNWYDVSIVFQEVDAELFTIVTGLQPYLDDQDNVIGFPVTESDFATANFALEAWMGNAEEECLPGDQFPFYGYNLLPWVVEGALSEDIVITNDLITFTVMGRTRKGTPWGVGPYDVVRDSGGDPSPLFTAIPSDTHHLPIWTQLAPPAAECGCQALSS</sequence>
<dbReference type="RefSeq" id="YP_024802.1">
    <property type="nucleotide sequence ID" value="NC_005885.1"/>
</dbReference>
<gene>
    <name evidence="1" type="primary">pas16</name>
</gene>
<dbReference type="OrthoDB" id="13345at10239"/>
<dbReference type="Proteomes" id="UP000001245">
    <property type="component" value="Segment"/>
</dbReference>
<accession>Q6J815</accession>
<dbReference type="KEGG" id="vg:2846183"/>
<protein>
    <submittedName>
        <fullName evidence="1">Pas16</fullName>
    </submittedName>
</protein>
<dbReference type="EMBL" id="AY576796">
    <property type="protein sequence ID" value="AAT36764.1"/>
    <property type="molecule type" value="Genomic_DNA"/>
</dbReference>
<reference evidence="1 2" key="1">
    <citation type="journal article" date="2004" name="Virus Genes">
        <title>The genome of phiAsp2, an actinoplanes infecting phage.</title>
        <authorList>
            <person name="Jarling M."/>
            <person name="Bartkowiak K."/>
            <person name="Pape H."/>
            <person name="Meinhardt F."/>
        </authorList>
    </citation>
    <scope>NUCLEOTIDE SEQUENCE</scope>
</reference>
<proteinExistence type="predicted"/>
<name>Q6J815_9CAUD</name>
<organism evidence="1 2">
    <name type="scientific">Actinoplanes phage phiAsp2</name>
    <dbReference type="NCBI Taxonomy" id="279303"/>
    <lineage>
        <taxon>Viruses</taxon>
        <taxon>Duplodnaviria</taxon>
        <taxon>Heunggongvirae</taxon>
        <taxon>Uroviricota</taxon>
        <taxon>Caudoviricetes</taxon>
        <taxon>Aspduovirus</taxon>
        <taxon>Aspduovirus Asp2</taxon>
    </lineage>
</organism>
<dbReference type="GeneID" id="2846183"/>
<evidence type="ECO:0000313" key="1">
    <source>
        <dbReference type="EMBL" id="AAT36764.1"/>
    </source>
</evidence>
<evidence type="ECO:0000313" key="2">
    <source>
        <dbReference type="Proteomes" id="UP000001245"/>
    </source>
</evidence>